<reference evidence="11" key="1">
    <citation type="submission" date="2016-10" db="EMBL/GenBank/DDBJ databases">
        <authorList>
            <person name="Varghese N."/>
            <person name="Submissions S."/>
        </authorList>
    </citation>
    <scope>NUCLEOTIDE SEQUENCE [LARGE SCALE GENOMIC DNA]</scope>
    <source>
        <strain evidence="11">DSM 1565</strain>
    </source>
</reference>
<gene>
    <name evidence="10" type="ORF">SAMN04488557_2903</name>
</gene>
<evidence type="ECO:0000256" key="8">
    <source>
        <dbReference type="ARBA" id="ARBA00023136"/>
    </source>
</evidence>
<evidence type="ECO:0000256" key="6">
    <source>
        <dbReference type="ARBA" id="ARBA00022692"/>
    </source>
</evidence>
<comment type="subcellular location">
    <subcellularLocation>
        <location evidence="1 9">Cell inner membrane</location>
        <topology evidence="1 9">Multi-pass membrane protein</topology>
    </subcellularLocation>
</comment>
<dbReference type="Gene3D" id="1.20.1640.10">
    <property type="entry name" value="Multidrug efflux transporter AcrB transmembrane domain"/>
    <property type="match status" value="2"/>
</dbReference>
<proteinExistence type="inferred from homology"/>
<feature type="transmembrane region" description="Helical" evidence="9">
    <location>
        <begin position="870"/>
        <end position="888"/>
    </location>
</feature>
<feature type="transmembrane region" description="Helical" evidence="9">
    <location>
        <begin position="921"/>
        <end position="945"/>
    </location>
</feature>
<dbReference type="GO" id="GO:0015562">
    <property type="term" value="F:efflux transmembrane transporter activity"/>
    <property type="evidence" value="ECO:0007669"/>
    <property type="project" value="InterPro"/>
</dbReference>
<keyword evidence="6 9" id="KW-0812">Transmembrane</keyword>
<dbReference type="NCBIfam" id="NF000282">
    <property type="entry name" value="RND_permease_1"/>
    <property type="match status" value="1"/>
</dbReference>
<evidence type="ECO:0000256" key="2">
    <source>
        <dbReference type="ARBA" id="ARBA00010942"/>
    </source>
</evidence>
<protein>
    <recommendedName>
        <fullName evidence="9">Efflux pump membrane transporter</fullName>
    </recommendedName>
</protein>
<accession>A0A1I7NQG4</accession>
<keyword evidence="3 9" id="KW-0813">Transport</keyword>
<feature type="transmembrane region" description="Helical" evidence="9">
    <location>
        <begin position="477"/>
        <end position="500"/>
    </location>
</feature>
<dbReference type="FunFam" id="3.30.70.1430:FF:000001">
    <property type="entry name" value="Efflux pump membrane transporter"/>
    <property type="match status" value="1"/>
</dbReference>
<feature type="transmembrane region" description="Helical" evidence="9">
    <location>
        <begin position="396"/>
        <end position="415"/>
    </location>
</feature>
<organism evidence="10 11">
    <name type="scientific">Hyphomicrobium facile</name>
    <dbReference type="NCBI Taxonomy" id="51670"/>
    <lineage>
        <taxon>Bacteria</taxon>
        <taxon>Pseudomonadati</taxon>
        <taxon>Pseudomonadota</taxon>
        <taxon>Alphaproteobacteria</taxon>
        <taxon>Hyphomicrobiales</taxon>
        <taxon>Hyphomicrobiaceae</taxon>
        <taxon>Hyphomicrobium</taxon>
    </lineage>
</organism>
<name>A0A1I7NQG4_9HYPH</name>
<dbReference type="GO" id="GO:0005886">
    <property type="term" value="C:plasma membrane"/>
    <property type="evidence" value="ECO:0007669"/>
    <property type="project" value="UniProtKB-SubCell"/>
</dbReference>
<comment type="similarity">
    <text evidence="2 9">Belongs to the resistance-nodulation-cell division (RND) (TC 2.A.6) family.</text>
</comment>
<dbReference type="Gene3D" id="3.30.70.1430">
    <property type="entry name" value="Multidrug efflux transporter AcrB pore domain"/>
    <property type="match status" value="2"/>
</dbReference>
<keyword evidence="4" id="KW-1003">Cell membrane</keyword>
<keyword evidence="8 9" id="KW-0472">Membrane</keyword>
<feature type="transmembrane region" description="Helical" evidence="9">
    <location>
        <begin position="445"/>
        <end position="465"/>
    </location>
</feature>
<dbReference type="Gene3D" id="3.30.2090.10">
    <property type="entry name" value="Multidrug efflux transporter AcrB TolC docking domain, DN and DC subdomains"/>
    <property type="match status" value="2"/>
</dbReference>
<dbReference type="Gene3D" id="3.30.70.1320">
    <property type="entry name" value="Multidrug efflux transporter AcrB pore domain like"/>
    <property type="match status" value="1"/>
</dbReference>
<dbReference type="Proteomes" id="UP000199423">
    <property type="component" value="Unassembled WGS sequence"/>
</dbReference>
<dbReference type="AlphaFoldDB" id="A0A1I7NQG4"/>
<dbReference type="PANTHER" id="PTHR32063:SF76">
    <property type="entry name" value="EFFLUX PUMP MEMBRANE TRANSPORTER"/>
    <property type="match status" value="1"/>
</dbReference>
<dbReference type="Gene3D" id="3.30.70.1440">
    <property type="entry name" value="Multidrug efflux transporter AcrB pore domain"/>
    <property type="match status" value="1"/>
</dbReference>
<dbReference type="STRING" id="51670.SAMN04488557_2903"/>
<feature type="transmembrane region" description="Helical" evidence="9">
    <location>
        <begin position="966"/>
        <end position="990"/>
    </location>
</feature>
<evidence type="ECO:0000256" key="7">
    <source>
        <dbReference type="ARBA" id="ARBA00022989"/>
    </source>
</evidence>
<keyword evidence="7 9" id="KW-1133">Transmembrane helix</keyword>
<dbReference type="GO" id="GO:0009636">
    <property type="term" value="P:response to toxic substance"/>
    <property type="evidence" value="ECO:0007669"/>
    <property type="project" value="UniProtKB-ARBA"/>
</dbReference>
<feature type="transmembrane region" description="Helical" evidence="9">
    <location>
        <begin position="368"/>
        <end position="390"/>
    </location>
</feature>
<evidence type="ECO:0000256" key="1">
    <source>
        <dbReference type="ARBA" id="ARBA00004429"/>
    </source>
</evidence>
<dbReference type="PANTHER" id="PTHR32063">
    <property type="match status" value="1"/>
</dbReference>
<dbReference type="InterPro" id="IPR004764">
    <property type="entry name" value="MdtF-like"/>
</dbReference>
<keyword evidence="5 9" id="KW-0997">Cell inner membrane</keyword>
<dbReference type="RefSeq" id="WP_092868448.1">
    <property type="nucleotide sequence ID" value="NZ_FPCH01000003.1"/>
</dbReference>
<sequence>MFSAIFIDRPRLAIVIALIITIAGLLALSQIPVEQFPNLVPPQVQVSTTFPGASAIVVESSVAQPLEAQVIGVDKMLYMKSNSANDGSYGLTVSFELGTDPDINTVNVNNRVQAALSRLPQEVQHQGITTQKRSSAILQYVFLYSDNGKKDPLFITNYATINVLDRLSRIDGVGQASLSGAQKYSMRIWFNAQRLTNLGLQPSDVVAAVQAQNVQAPIGRIGAQPALPDQQFQMNLQTQGRLATPEQFGNIVIRSNPDGSLLRIRDVARTEMGAQSLDTHSRLNGKPAVSIAIYLSPGANAVRTSASVAKALDELSTRFPEGLKTRIVYDSSTFVGDTIHEVIRTIFEGFVLVILVVYLFLGSLRATIIPAVAIPVSLVGAFAVMVAMGYSANTVSLLALVLAIGIVIDDAIVVVENVERVMEEEPEISPVEATKKAMRQITGPVIAITLVLLSVFVPIAFIPGLTGELFRQFAVTISAAMLISALNALTLSPALCALFLRPQEKRGVMGYVLRWIDRVRGGYGLIVRRLVRVSFLSVIAIIACGVGILLMSKITPTGFIPEEDQGAFFISVQLPDGASVNRTTGVVEQVEDVLRGMPQIKDMIAIIGFSILDSGAQPNSAFMVARLKPFAERTAPGDSAQALIAKVTEAVQRISTAQISAFNVPPIVGLSTTGGFQYQLENLEGASPEAMGSVMQGLIAAANQNPDLRRVFSTFTASNPSIYLDIDRAKAQALGLEIASIFSALQSTLGGTYINDFNLYGRTWQVNLQGEAADRSKIDAIWKIYVRNNTGQMVPLRSVANISTVLGPQTITRYNNYRSITINGSPAPGVSSGTALQAMTEISAKTLPPGYGFEWTGTAYQEHESQEQTGIILGLAVLFAFLFLVGLYESWMIPIPVLLSVTVGVLGSYVGIKLAGLSLDIYAQIGLVVLIALAAKNGILIVEFAKERRDEGLSIHEAAILGSEMRFRAVIMTSIAFILGLLPLVIATGAAMISRRAVGTPVFAGMLAASLIGIFIIPMLYVVFQTIRERAKTYFGHGSADKSHPAG</sequence>
<keyword evidence="11" id="KW-1185">Reference proteome</keyword>
<dbReference type="SUPFAM" id="SSF82866">
    <property type="entry name" value="Multidrug efflux transporter AcrB transmembrane domain"/>
    <property type="match status" value="2"/>
</dbReference>
<evidence type="ECO:0000256" key="4">
    <source>
        <dbReference type="ARBA" id="ARBA00022475"/>
    </source>
</evidence>
<dbReference type="FunFam" id="1.20.1640.10:FF:000001">
    <property type="entry name" value="Efflux pump membrane transporter"/>
    <property type="match status" value="1"/>
</dbReference>
<dbReference type="SUPFAM" id="SSF82693">
    <property type="entry name" value="Multidrug efflux transporter AcrB pore domain, PN1, PN2, PC1 and PC2 subdomains"/>
    <property type="match status" value="3"/>
</dbReference>
<feature type="transmembrane region" description="Helical" evidence="9">
    <location>
        <begin position="342"/>
        <end position="361"/>
    </location>
</feature>
<dbReference type="OrthoDB" id="8308837at2"/>
<dbReference type="NCBIfam" id="TIGR00915">
    <property type="entry name" value="2A0602"/>
    <property type="match status" value="1"/>
</dbReference>
<feature type="transmembrane region" description="Helical" evidence="9">
    <location>
        <begin position="12"/>
        <end position="33"/>
    </location>
</feature>
<dbReference type="Pfam" id="PF00873">
    <property type="entry name" value="ACR_tran"/>
    <property type="match status" value="1"/>
</dbReference>
<dbReference type="GO" id="GO:0042910">
    <property type="term" value="F:xenobiotic transmembrane transporter activity"/>
    <property type="evidence" value="ECO:0007669"/>
    <property type="project" value="TreeGrafter"/>
</dbReference>
<feature type="transmembrane region" description="Helical" evidence="9">
    <location>
        <begin position="530"/>
        <end position="551"/>
    </location>
</feature>
<dbReference type="PRINTS" id="PR00702">
    <property type="entry name" value="ACRIFLAVINRP"/>
</dbReference>
<feature type="transmembrane region" description="Helical" evidence="9">
    <location>
        <begin position="895"/>
        <end position="915"/>
    </location>
</feature>
<dbReference type="InterPro" id="IPR027463">
    <property type="entry name" value="AcrB_DN_DC_subdom"/>
</dbReference>
<evidence type="ECO:0000256" key="9">
    <source>
        <dbReference type="RuleBase" id="RU364070"/>
    </source>
</evidence>
<dbReference type="EMBL" id="FPCH01000003">
    <property type="protein sequence ID" value="SFV36924.1"/>
    <property type="molecule type" value="Genomic_DNA"/>
</dbReference>
<feature type="transmembrane region" description="Helical" evidence="9">
    <location>
        <begin position="1002"/>
        <end position="1024"/>
    </location>
</feature>
<evidence type="ECO:0000256" key="3">
    <source>
        <dbReference type="ARBA" id="ARBA00022448"/>
    </source>
</evidence>
<evidence type="ECO:0000313" key="11">
    <source>
        <dbReference type="Proteomes" id="UP000199423"/>
    </source>
</evidence>
<dbReference type="InterPro" id="IPR001036">
    <property type="entry name" value="Acrflvin-R"/>
</dbReference>
<evidence type="ECO:0000313" key="10">
    <source>
        <dbReference type="EMBL" id="SFV36924.1"/>
    </source>
</evidence>
<evidence type="ECO:0000256" key="5">
    <source>
        <dbReference type="ARBA" id="ARBA00022519"/>
    </source>
</evidence>
<dbReference type="SUPFAM" id="SSF82714">
    <property type="entry name" value="Multidrug efflux transporter AcrB TolC docking domain, DN and DC subdomains"/>
    <property type="match status" value="2"/>
</dbReference>